<evidence type="ECO:0000256" key="1">
    <source>
        <dbReference type="ARBA" id="ARBA00004123"/>
    </source>
</evidence>
<evidence type="ECO:0000256" key="2">
    <source>
        <dbReference type="ARBA" id="ARBA00023015"/>
    </source>
</evidence>
<reference evidence="8 9" key="1">
    <citation type="journal article" date="2021" name="Nat. Plants">
        <title>The Taxus genome provides insights into paclitaxel biosynthesis.</title>
        <authorList>
            <person name="Xiong X."/>
            <person name="Gou J."/>
            <person name="Liao Q."/>
            <person name="Li Y."/>
            <person name="Zhou Q."/>
            <person name="Bi G."/>
            <person name="Li C."/>
            <person name="Du R."/>
            <person name="Wang X."/>
            <person name="Sun T."/>
            <person name="Guo L."/>
            <person name="Liang H."/>
            <person name="Lu P."/>
            <person name="Wu Y."/>
            <person name="Zhang Z."/>
            <person name="Ro D.K."/>
            <person name="Shang Y."/>
            <person name="Huang S."/>
            <person name="Yan J."/>
        </authorList>
    </citation>
    <scope>NUCLEOTIDE SEQUENCE [LARGE SCALE GENOMIC DNA]</scope>
    <source>
        <strain evidence="8">Ta-2019</strain>
    </source>
</reference>
<evidence type="ECO:0000313" key="8">
    <source>
        <dbReference type="EMBL" id="KAH9308259.1"/>
    </source>
</evidence>
<keyword evidence="2" id="KW-0805">Transcription regulation</keyword>
<dbReference type="PRINTS" id="PR00367">
    <property type="entry name" value="ETHRSPELEMNT"/>
</dbReference>
<dbReference type="Pfam" id="PF00847">
    <property type="entry name" value="AP2"/>
    <property type="match status" value="1"/>
</dbReference>
<dbReference type="Gene3D" id="3.30.730.10">
    <property type="entry name" value="AP2/ERF domain"/>
    <property type="match status" value="1"/>
</dbReference>
<dbReference type="FunFam" id="3.30.730.10:FF:000001">
    <property type="entry name" value="Ethylene-responsive transcription factor 2"/>
    <property type="match status" value="1"/>
</dbReference>
<dbReference type="SMART" id="SM00380">
    <property type="entry name" value="AP2"/>
    <property type="match status" value="1"/>
</dbReference>
<evidence type="ECO:0000256" key="5">
    <source>
        <dbReference type="ARBA" id="ARBA00023242"/>
    </source>
</evidence>
<dbReference type="InterPro" id="IPR044808">
    <property type="entry name" value="ERF_plant"/>
</dbReference>
<dbReference type="PANTHER" id="PTHR31190">
    <property type="entry name" value="DNA-BINDING DOMAIN"/>
    <property type="match status" value="1"/>
</dbReference>
<dbReference type="AlphaFoldDB" id="A0AA38FQC3"/>
<name>A0AA38FQC3_TAXCH</name>
<comment type="caution">
    <text evidence="8">The sequence shown here is derived from an EMBL/GenBank/DDBJ whole genome shotgun (WGS) entry which is preliminary data.</text>
</comment>
<gene>
    <name evidence="8" type="ORF">KI387_036170</name>
</gene>
<dbReference type="GO" id="GO:0009873">
    <property type="term" value="P:ethylene-activated signaling pathway"/>
    <property type="evidence" value="ECO:0007669"/>
    <property type="project" value="InterPro"/>
</dbReference>
<dbReference type="GO" id="GO:0005634">
    <property type="term" value="C:nucleus"/>
    <property type="evidence" value="ECO:0007669"/>
    <property type="project" value="UniProtKB-SubCell"/>
</dbReference>
<feature type="compositionally biased region" description="Low complexity" evidence="6">
    <location>
        <begin position="383"/>
        <end position="404"/>
    </location>
</feature>
<comment type="subcellular location">
    <subcellularLocation>
        <location evidence="1">Nucleus</location>
    </subcellularLocation>
</comment>
<dbReference type="GO" id="GO:0003700">
    <property type="term" value="F:DNA-binding transcription factor activity"/>
    <property type="evidence" value="ECO:0007669"/>
    <property type="project" value="InterPro"/>
</dbReference>
<evidence type="ECO:0000256" key="4">
    <source>
        <dbReference type="ARBA" id="ARBA00023163"/>
    </source>
</evidence>
<dbReference type="InterPro" id="IPR001471">
    <property type="entry name" value="AP2/ERF_dom"/>
</dbReference>
<dbReference type="PANTHER" id="PTHR31190:SF473">
    <property type="entry name" value="OS05G0437100 PROTEIN"/>
    <property type="match status" value="1"/>
</dbReference>
<dbReference type="CDD" id="cd00018">
    <property type="entry name" value="AP2"/>
    <property type="match status" value="1"/>
</dbReference>
<feature type="domain" description="AP2/ERF" evidence="7">
    <location>
        <begin position="184"/>
        <end position="241"/>
    </location>
</feature>
<keyword evidence="5" id="KW-0539">Nucleus</keyword>
<dbReference type="SMR" id="A0AA38FQC3"/>
<organism evidence="8 9">
    <name type="scientific">Taxus chinensis</name>
    <name type="common">Chinese yew</name>
    <name type="synonym">Taxus wallichiana var. chinensis</name>
    <dbReference type="NCBI Taxonomy" id="29808"/>
    <lineage>
        <taxon>Eukaryota</taxon>
        <taxon>Viridiplantae</taxon>
        <taxon>Streptophyta</taxon>
        <taxon>Embryophyta</taxon>
        <taxon>Tracheophyta</taxon>
        <taxon>Spermatophyta</taxon>
        <taxon>Pinopsida</taxon>
        <taxon>Pinidae</taxon>
        <taxon>Conifers II</taxon>
        <taxon>Cupressales</taxon>
        <taxon>Taxaceae</taxon>
        <taxon>Taxus</taxon>
    </lineage>
</organism>
<feature type="compositionally biased region" description="Low complexity" evidence="6">
    <location>
        <begin position="164"/>
        <end position="178"/>
    </location>
</feature>
<sequence>MLSVLDNGNFAEGFYSCFKVAGTGEEREKASAGKEEEGYEDKEQGKGAADFAKYYSALSQDPEMSVMVSALSEVVAGTAGVKRHRTEVKAEEETVPPSTRLRSAASMDVNPHPHSTWPPQFSYPTMQHQYIGQMHAPAPVPVPAPAPATTMLITPPSPFAGEASGRQQESTGSESSTTTERRRRYRGVRQRPWGKWAAEIRDPHKAARVWLGTFDTAEEAARAYDEAALRFRGTRAKLNFPEDAQLNPVIASTPAATAVTAAAARPQPAASWQDRPVSAGSVSTEMNEAAQASQMPAEFYGYAQLLRNPGLPQQTGSMTLLQQYISSQQQPRWQPPFSSGHNVHTQQVASTYYVPTHQRPPLPAHSSQFTAGDGGEMLLPRPQSSSGQTGESQSASSSSSAWQWHHLDPHPPTSD</sequence>
<protein>
    <recommendedName>
        <fullName evidence="7">AP2/ERF domain-containing protein</fullName>
    </recommendedName>
</protein>
<keyword evidence="4" id="KW-0804">Transcription</keyword>
<evidence type="ECO:0000313" key="9">
    <source>
        <dbReference type="Proteomes" id="UP000824469"/>
    </source>
</evidence>
<dbReference type="InterPro" id="IPR016177">
    <property type="entry name" value="DNA-bd_dom_sf"/>
</dbReference>
<accession>A0AA38FQC3</accession>
<dbReference type="InterPro" id="IPR036955">
    <property type="entry name" value="AP2/ERF_dom_sf"/>
</dbReference>
<keyword evidence="9" id="KW-1185">Reference proteome</keyword>
<dbReference type="OMA" id="SESWVAP"/>
<keyword evidence="3" id="KW-0238">DNA-binding</keyword>
<dbReference type="GO" id="GO:0003677">
    <property type="term" value="F:DNA binding"/>
    <property type="evidence" value="ECO:0007669"/>
    <property type="project" value="UniProtKB-KW"/>
</dbReference>
<proteinExistence type="predicted"/>
<dbReference type="SUPFAM" id="SSF54171">
    <property type="entry name" value="DNA-binding domain"/>
    <property type="match status" value="1"/>
</dbReference>
<dbReference type="PROSITE" id="PS51032">
    <property type="entry name" value="AP2_ERF"/>
    <property type="match status" value="1"/>
</dbReference>
<dbReference type="Proteomes" id="UP000824469">
    <property type="component" value="Unassembled WGS sequence"/>
</dbReference>
<feature type="region of interest" description="Disordered" evidence="6">
    <location>
        <begin position="356"/>
        <end position="415"/>
    </location>
</feature>
<evidence type="ECO:0000256" key="6">
    <source>
        <dbReference type="SAM" id="MobiDB-lite"/>
    </source>
</evidence>
<evidence type="ECO:0000259" key="7">
    <source>
        <dbReference type="PROSITE" id="PS51032"/>
    </source>
</evidence>
<evidence type="ECO:0000256" key="3">
    <source>
        <dbReference type="ARBA" id="ARBA00023125"/>
    </source>
</evidence>
<dbReference type="EMBL" id="JAHRHJ020000007">
    <property type="protein sequence ID" value="KAH9308259.1"/>
    <property type="molecule type" value="Genomic_DNA"/>
</dbReference>
<feature type="region of interest" description="Disordered" evidence="6">
    <location>
        <begin position="155"/>
        <end position="187"/>
    </location>
</feature>